<dbReference type="Pfam" id="PF03743">
    <property type="entry name" value="TrbI"/>
    <property type="match status" value="1"/>
</dbReference>
<dbReference type="EMBL" id="CP000389">
    <property type="protein sequence ID" value="ABG61155.1"/>
    <property type="molecule type" value="Genomic_DNA"/>
</dbReference>
<geneLocation type="plasmid" evidence="9">
    <name>1</name>
</geneLocation>
<evidence type="ECO:0000313" key="9">
    <source>
        <dbReference type="EMBL" id="ABG61155.1"/>
    </source>
</evidence>
<keyword evidence="5 8" id="KW-1133">Transmembrane helix</keyword>
<name>Q11N53_CHESB</name>
<evidence type="ECO:0000256" key="4">
    <source>
        <dbReference type="ARBA" id="ARBA00022692"/>
    </source>
</evidence>
<sequence>MKRAPELDALGQSDNPVIADTSVRRKQLVGGAVLILLGLIAGYMVLAGRQPPVRDMLDGDEEFTTTTFRPPSFVREGEPEPEPPAPEVVEIPPPPPPPPPQENSDTTQFDVPPPPAPGATPPSPEAAETPVEEFPSRLRSNMVVLDNPKTSEAGSLTGGNGEGLTVAGEDRSSKFLAAAAGIGDRSAKARKIERIDALVPEGTLIPGILETAIVSDLPGQVRAIVSQDVYSFDGRRVLIPTGTRLIGEYQSEITRGQTRIFVVWTRMLRDDGVSVRLNSIGADSLGRAGLTGHVDKKFRERFGAAILLSIVGAGASYLTGYGSEAAAGDSDDAQEAEELARETIAETFSDMANQAVGDSLRIPPTISVSQGERIFVFVRQDLDFSAMYEDPVTEALGEIRRERGLP</sequence>
<reference evidence="9" key="1">
    <citation type="submission" date="2006-06" db="EMBL/GenBank/DDBJ databases">
        <title>Complete sequence of Plasmid 1 of Chelativorans sp. BNC1.</title>
        <authorList>
            <consortium name="US DOE Joint Genome Institute"/>
            <person name="Copeland A."/>
            <person name="Lucas S."/>
            <person name="Lapidus A."/>
            <person name="Barry K."/>
            <person name="Detter J.C."/>
            <person name="Glavina del Rio T."/>
            <person name="Hammon N."/>
            <person name="Israni S."/>
            <person name="Dalin E."/>
            <person name="Tice H."/>
            <person name="Pitluck S."/>
            <person name="Chertkov O."/>
            <person name="Brettin T."/>
            <person name="Bruce D."/>
            <person name="Han C."/>
            <person name="Tapia R."/>
            <person name="Gilna P."/>
            <person name="Schmutz J."/>
            <person name="Larimer F."/>
            <person name="Land M."/>
            <person name="Hauser L."/>
            <person name="Kyrpides N."/>
            <person name="Mikhailova N."/>
            <person name="Richardson P."/>
        </authorList>
    </citation>
    <scope>NUCLEOTIDE SEQUENCE</scope>
    <source>
        <strain evidence="9">BNC1</strain>
        <plasmid evidence="9">1</plasmid>
    </source>
</reference>
<feature type="compositionally biased region" description="Pro residues" evidence="7">
    <location>
        <begin position="111"/>
        <end position="124"/>
    </location>
</feature>
<keyword evidence="4 8" id="KW-0812">Transmembrane</keyword>
<gene>
    <name evidence="9" type="ordered locus">Meso_4171</name>
</gene>
<dbReference type="OrthoDB" id="9807354at2"/>
<feature type="compositionally biased region" description="Pro residues" evidence="7">
    <location>
        <begin position="82"/>
        <end position="101"/>
    </location>
</feature>
<evidence type="ECO:0000256" key="3">
    <source>
        <dbReference type="ARBA" id="ARBA00022475"/>
    </source>
</evidence>
<comment type="similarity">
    <text evidence="2">Belongs to the TrbI/VirB10 family.</text>
</comment>
<dbReference type="AlphaFoldDB" id="Q11N53"/>
<organism evidence="9">
    <name type="scientific">Chelativorans sp. (strain BNC1)</name>
    <dbReference type="NCBI Taxonomy" id="266779"/>
    <lineage>
        <taxon>Bacteria</taxon>
        <taxon>Pseudomonadati</taxon>
        <taxon>Pseudomonadota</taxon>
        <taxon>Alphaproteobacteria</taxon>
        <taxon>Hyphomicrobiales</taxon>
        <taxon>Phyllobacteriaceae</taxon>
        <taxon>Chelativorans</taxon>
    </lineage>
</organism>
<dbReference type="InterPro" id="IPR042217">
    <property type="entry name" value="T4SS_VirB10/TrbI"/>
</dbReference>
<dbReference type="Gene3D" id="2.40.128.260">
    <property type="entry name" value="Type IV secretion system, VirB10/TraB/TrbI"/>
    <property type="match status" value="2"/>
</dbReference>
<comment type="subcellular location">
    <subcellularLocation>
        <location evidence="1">Cell membrane</location>
        <topology evidence="1">Single-pass membrane protein</topology>
    </subcellularLocation>
</comment>
<evidence type="ECO:0000256" key="7">
    <source>
        <dbReference type="SAM" id="MobiDB-lite"/>
    </source>
</evidence>
<keyword evidence="9" id="KW-0614">Plasmid</keyword>
<dbReference type="InterPro" id="IPR005498">
    <property type="entry name" value="T4SS_VirB10/TraB/TrbI"/>
</dbReference>
<protein>
    <submittedName>
        <fullName evidence="9">Conjugation TrbI-like protein</fullName>
    </submittedName>
</protein>
<accession>Q11N53</accession>
<evidence type="ECO:0000256" key="5">
    <source>
        <dbReference type="ARBA" id="ARBA00022989"/>
    </source>
</evidence>
<dbReference type="GO" id="GO:0005886">
    <property type="term" value="C:plasma membrane"/>
    <property type="evidence" value="ECO:0007669"/>
    <property type="project" value="UniProtKB-SubCell"/>
</dbReference>
<dbReference type="HOGENOM" id="CLU_041899_5_0_5"/>
<dbReference type="CDD" id="cd16429">
    <property type="entry name" value="VirB10"/>
    <property type="match status" value="1"/>
</dbReference>
<evidence type="ECO:0000256" key="8">
    <source>
        <dbReference type="SAM" id="Phobius"/>
    </source>
</evidence>
<proteinExistence type="inferred from homology"/>
<evidence type="ECO:0000256" key="1">
    <source>
        <dbReference type="ARBA" id="ARBA00004162"/>
    </source>
</evidence>
<keyword evidence="3" id="KW-1003">Cell membrane</keyword>
<dbReference type="InterPro" id="IPR047695">
    <property type="entry name" value="T4SS_VirB10/PtlG"/>
</dbReference>
<dbReference type="KEGG" id="mes:Meso_4171"/>
<feature type="region of interest" description="Disordered" evidence="7">
    <location>
        <begin position="55"/>
        <end position="133"/>
    </location>
</feature>
<evidence type="ECO:0000256" key="6">
    <source>
        <dbReference type="ARBA" id="ARBA00023136"/>
    </source>
</evidence>
<keyword evidence="6 8" id="KW-0472">Membrane</keyword>
<feature type="transmembrane region" description="Helical" evidence="8">
    <location>
        <begin position="28"/>
        <end position="46"/>
    </location>
</feature>
<dbReference type="NCBIfam" id="NF038091">
    <property type="entry name" value="T4SS_VirB10"/>
    <property type="match status" value="1"/>
</dbReference>
<evidence type="ECO:0000256" key="2">
    <source>
        <dbReference type="ARBA" id="ARBA00010265"/>
    </source>
</evidence>